<keyword evidence="2" id="KW-0446">Lipid-binding</keyword>
<evidence type="ECO:0000313" key="4">
    <source>
        <dbReference type="EMBL" id="ROP83819.1"/>
    </source>
</evidence>
<dbReference type="RefSeq" id="WP_123693677.1">
    <property type="nucleotide sequence ID" value="NZ_AP019700.1"/>
</dbReference>
<keyword evidence="2" id="KW-0732">Signal</keyword>
<dbReference type="PANTHER" id="PTHR10612">
    <property type="entry name" value="APOLIPOPROTEIN D"/>
    <property type="match status" value="1"/>
</dbReference>
<gene>
    <name evidence="4" type="ORF">EDC65_4468</name>
</gene>
<comment type="function">
    <text evidence="2">Involved in the storage or transport of lipids necessary for membrane maintenance under stressful conditions. Displays a binding preference for lysophospholipids.</text>
</comment>
<comment type="subunit">
    <text evidence="2">Homodimer.</text>
</comment>
<dbReference type="InterPro" id="IPR012674">
    <property type="entry name" value="Calycin"/>
</dbReference>
<organism evidence="4 5">
    <name type="scientific">Stella humosa</name>
    <dbReference type="NCBI Taxonomy" id="94"/>
    <lineage>
        <taxon>Bacteria</taxon>
        <taxon>Pseudomonadati</taxon>
        <taxon>Pseudomonadota</taxon>
        <taxon>Alphaproteobacteria</taxon>
        <taxon>Rhodospirillales</taxon>
        <taxon>Stellaceae</taxon>
        <taxon>Stella</taxon>
    </lineage>
</organism>
<dbReference type="GO" id="GO:0009279">
    <property type="term" value="C:cell outer membrane"/>
    <property type="evidence" value="ECO:0007669"/>
    <property type="project" value="UniProtKB-SubCell"/>
</dbReference>
<name>A0A3N1KYD7_9PROT</name>
<dbReference type="PROSITE" id="PS51257">
    <property type="entry name" value="PROKAR_LIPOPROTEIN"/>
    <property type="match status" value="1"/>
</dbReference>
<sequence>MKRFAGMAAAVAMLGGCAGTGGANLPVVAGVDLDRYAGRWHEVAAMPAWFQRKCASDTTADYAPTPDGRITVVNRCREADGSTREATGVARPTGTPGEGKLEVSFLSVFGIPIWPAAGDYWIIALDPDYRWSVVGHPSREYGWILSRTPTLPAATLRELRGRLAAAGYDTCKLVVTQDAAKPRLCDV</sequence>
<dbReference type="OrthoDB" id="594739at2"/>
<evidence type="ECO:0000313" key="5">
    <source>
        <dbReference type="Proteomes" id="UP000278222"/>
    </source>
</evidence>
<dbReference type="GO" id="GO:0006950">
    <property type="term" value="P:response to stress"/>
    <property type="evidence" value="ECO:0007669"/>
    <property type="project" value="UniProtKB-ARBA"/>
</dbReference>
<dbReference type="GO" id="GO:0008289">
    <property type="term" value="F:lipid binding"/>
    <property type="evidence" value="ECO:0007669"/>
    <property type="project" value="UniProtKB-UniRule"/>
</dbReference>
<dbReference type="PANTHER" id="PTHR10612:SF34">
    <property type="entry name" value="APOLIPOPROTEIN D"/>
    <property type="match status" value="1"/>
</dbReference>
<dbReference type="PROSITE" id="PS00213">
    <property type="entry name" value="LIPOCALIN"/>
    <property type="match status" value="1"/>
</dbReference>
<feature type="signal peptide" evidence="2">
    <location>
        <begin position="1"/>
        <end position="23"/>
    </location>
</feature>
<dbReference type="CDD" id="cd19438">
    <property type="entry name" value="lipocalin_Blc-like"/>
    <property type="match status" value="1"/>
</dbReference>
<feature type="chain" id="PRO_5017856621" description="Outer membrane lipoprotein Blc" evidence="2">
    <location>
        <begin position="24"/>
        <end position="187"/>
    </location>
</feature>
<keyword evidence="2 4" id="KW-0449">Lipoprotein</keyword>
<keyword evidence="2" id="KW-0998">Cell outer membrane</keyword>
<comment type="similarity">
    <text evidence="1 2">Belongs to the calycin superfamily. Lipocalin family.</text>
</comment>
<accession>A0A3N1KYD7</accession>
<dbReference type="SUPFAM" id="SSF50814">
    <property type="entry name" value="Lipocalins"/>
    <property type="match status" value="1"/>
</dbReference>
<dbReference type="InterPro" id="IPR022272">
    <property type="entry name" value="Lipocalin_CS"/>
</dbReference>
<dbReference type="InterPro" id="IPR002446">
    <property type="entry name" value="Lipocalin_bac"/>
</dbReference>
<dbReference type="EMBL" id="RJKX01000016">
    <property type="protein sequence ID" value="ROP83819.1"/>
    <property type="molecule type" value="Genomic_DNA"/>
</dbReference>
<dbReference type="Gene3D" id="2.40.128.20">
    <property type="match status" value="1"/>
</dbReference>
<protein>
    <recommendedName>
        <fullName evidence="2">Outer membrane lipoprotein Blc</fullName>
    </recommendedName>
</protein>
<dbReference type="Proteomes" id="UP000278222">
    <property type="component" value="Unassembled WGS sequence"/>
</dbReference>
<proteinExistence type="inferred from homology"/>
<evidence type="ECO:0000259" key="3">
    <source>
        <dbReference type="Pfam" id="PF08212"/>
    </source>
</evidence>
<dbReference type="InterPro" id="IPR047202">
    <property type="entry name" value="Lipocalin_Blc-like_dom"/>
</dbReference>
<dbReference type="PRINTS" id="PR01171">
    <property type="entry name" value="BCTLIPOCALIN"/>
</dbReference>
<feature type="domain" description="Lipocalin/cytosolic fatty-acid binding" evidence="3">
    <location>
        <begin position="31"/>
        <end position="177"/>
    </location>
</feature>
<comment type="caution">
    <text evidence="4">The sequence shown here is derived from an EMBL/GenBank/DDBJ whole genome shotgun (WGS) entry which is preliminary data.</text>
</comment>
<dbReference type="PIRSF" id="PIRSF036893">
    <property type="entry name" value="Lipocalin_ApoD"/>
    <property type="match status" value="1"/>
</dbReference>
<keyword evidence="5" id="KW-1185">Reference proteome</keyword>
<dbReference type="InterPro" id="IPR022271">
    <property type="entry name" value="Lipocalin_ApoD"/>
</dbReference>
<dbReference type="AlphaFoldDB" id="A0A3N1KYD7"/>
<dbReference type="InterPro" id="IPR000566">
    <property type="entry name" value="Lipocln_cytosolic_FA-bd_dom"/>
</dbReference>
<keyword evidence="2" id="KW-0472">Membrane</keyword>
<reference evidence="4 5" key="1">
    <citation type="submission" date="2018-11" db="EMBL/GenBank/DDBJ databases">
        <title>Genomic Encyclopedia of Type Strains, Phase IV (KMG-IV): sequencing the most valuable type-strain genomes for metagenomic binning, comparative biology and taxonomic classification.</title>
        <authorList>
            <person name="Goeker M."/>
        </authorList>
    </citation>
    <scope>NUCLEOTIDE SEQUENCE [LARGE SCALE GENOMIC DNA]</scope>
    <source>
        <strain evidence="4 5">DSM 5900</strain>
    </source>
</reference>
<evidence type="ECO:0000256" key="1">
    <source>
        <dbReference type="ARBA" id="ARBA00006889"/>
    </source>
</evidence>
<evidence type="ECO:0000256" key="2">
    <source>
        <dbReference type="PIRNR" id="PIRNR036893"/>
    </source>
</evidence>
<comment type="subcellular location">
    <subcellularLocation>
        <location evidence="2">Cell outer membrane</location>
    </subcellularLocation>
</comment>
<dbReference type="Pfam" id="PF08212">
    <property type="entry name" value="Lipocalin_2"/>
    <property type="match status" value="1"/>
</dbReference>